<reference evidence="2 3" key="1">
    <citation type="journal article" date="2014" name="Genome Announc.">
        <title>Draft Genome Sequence of Propane- and Butane-Oxidizing Actinobacterium Rhodococcus ruber IEGM 231.</title>
        <authorList>
            <person name="Ivshina I.B."/>
            <person name="Kuyukina M.S."/>
            <person name="Krivoruchko A.V."/>
            <person name="Barbe V."/>
            <person name="Fischer C."/>
        </authorList>
    </citation>
    <scope>NUCLEOTIDE SEQUENCE [LARGE SCALE GENOMIC DNA]</scope>
</reference>
<evidence type="ECO:0000313" key="3">
    <source>
        <dbReference type="Proteomes" id="UP000042997"/>
    </source>
</evidence>
<dbReference type="Proteomes" id="UP000042997">
    <property type="component" value="Unassembled WGS sequence"/>
</dbReference>
<feature type="compositionally biased region" description="Basic residues" evidence="1">
    <location>
        <begin position="166"/>
        <end position="175"/>
    </location>
</feature>
<feature type="compositionally biased region" description="Basic residues" evidence="1">
    <location>
        <begin position="147"/>
        <end position="156"/>
    </location>
</feature>
<feature type="compositionally biased region" description="Low complexity" evidence="1">
    <location>
        <begin position="87"/>
        <end position="105"/>
    </location>
</feature>
<evidence type="ECO:0000256" key="1">
    <source>
        <dbReference type="SAM" id="MobiDB-lite"/>
    </source>
</evidence>
<feature type="compositionally biased region" description="Basic and acidic residues" evidence="1">
    <location>
        <begin position="230"/>
        <end position="246"/>
    </location>
</feature>
<proteinExistence type="predicted"/>
<gene>
    <name evidence="2" type="ORF">RHRU231_590038</name>
</gene>
<protein>
    <submittedName>
        <fullName evidence="2">Uncharacterized protein</fullName>
    </submittedName>
</protein>
<feature type="compositionally biased region" description="Basic residues" evidence="1">
    <location>
        <begin position="111"/>
        <end position="122"/>
    </location>
</feature>
<feature type="region of interest" description="Disordered" evidence="1">
    <location>
        <begin position="1"/>
        <end position="197"/>
    </location>
</feature>
<feature type="compositionally biased region" description="Basic and acidic residues" evidence="1">
    <location>
        <begin position="1"/>
        <end position="10"/>
    </location>
</feature>
<feature type="region of interest" description="Disordered" evidence="1">
    <location>
        <begin position="355"/>
        <end position="374"/>
    </location>
</feature>
<dbReference type="EMBL" id="CCSD01000071">
    <property type="protein sequence ID" value="CDZ89979.1"/>
    <property type="molecule type" value="Genomic_DNA"/>
</dbReference>
<accession>A0A098BMM5</accession>
<organism evidence="2 3">
    <name type="scientific">Rhodococcus ruber</name>
    <dbReference type="NCBI Taxonomy" id="1830"/>
    <lineage>
        <taxon>Bacteria</taxon>
        <taxon>Bacillati</taxon>
        <taxon>Actinomycetota</taxon>
        <taxon>Actinomycetes</taxon>
        <taxon>Mycobacteriales</taxon>
        <taxon>Nocardiaceae</taxon>
        <taxon>Rhodococcus</taxon>
    </lineage>
</organism>
<feature type="compositionally biased region" description="Basic and acidic residues" evidence="1">
    <location>
        <begin position="61"/>
        <end position="72"/>
    </location>
</feature>
<feature type="compositionally biased region" description="Basic and acidic residues" evidence="1">
    <location>
        <begin position="271"/>
        <end position="295"/>
    </location>
</feature>
<sequence>MGAVAADDRRSRRVHPGAGQRIPALRGAAPRGQHVRAVRDRTGHRTRPRPAPVPGRLPGVDPRRIRGSDAARDRRRHCRRLRRRVRPAGSAGGDPDAAAAQPRAGAGDRRPQRRHQHHHPRHLPVGTPRRPGRGCGGDGGTVVRPARTGRGRRPRPLRPDGMARAGGRHGGHRAGPRPGRPAPAGSARRLIRRQSPHRECVVHRAGIGTQVPAPEDEQLLVALGVAHVDLQHGDPPAEPRIRDDPYPRQGCAGQLASSRQAGDGQSGAFGKHLEPRALPGRECRDDECDRGREPDEGAAGRIGSRRRGHREHDAAHRQRDDRERGRGPAQGLFTGHGELSPVRPQVCPQVGMNYTPVTSPPPHGHDQADDHEPETDEEVVRAEVVHPRDLLGREVVDHQPGQADQHEAEHHRDVPGARRSRLHLHGGAAHRVDRVVGLLPDLRLGHDVLVCAVPRGADR</sequence>
<name>A0A098BMM5_9NOCA</name>
<feature type="compositionally biased region" description="Basic and acidic residues" evidence="1">
    <location>
        <begin position="310"/>
        <end position="326"/>
    </location>
</feature>
<evidence type="ECO:0000313" key="2">
    <source>
        <dbReference type="EMBL" id="CDZ89979.1"/>
    </source>
</evidence>
<feature type="region of interest" description="Disordered" evidence="1">
    <location>
        <begin position="230"/>
        <end position="342"/>
    </location>
</feature>
<dbReference type="AlphaFoldDB" id="A0A098BMM5"/>
<feature type="compositionally biased region" description="Basic residues" evidence="1">
    <location>
        <begin position="73"/>
        <end position="86"/>
    </location>
</feature>